<dbReference type="InterPro" id="IPR019328">
    <property type="entry name" value="PIGH-H_dom"/>
</dbReference>
<reference evidence="6" key="1">
    <citation type="submission" date="2022-10" db="EMBL/GenBank/DDBJ databases">
        <title>Adaptive evolution leads to modifications in subtelomeric GC content in a zoonotic Cryptosporidium species.</title>
        <authorList>
            <person name="Li J."/>
            <person name="Feng Y."/>
            <person name="Xiao L."/>
        </authorList>
    </citation>
    <scope>NUCLEOTIDE SEQUENCE</scope>
    <source>
        <strain evidence="6">25894</strain>
    </source>
</reference>
<dbReference type="EMBL" id="JAPCXB010000075">
    <property type="protein sequence ID" value="KAJ1609944.1"/>
    <property type="molecule type" value="Genomic_DNA"/>
</dbReference>
<comment type="pathway">
    <text evidence="1">Glycolipid biosynthesis; glycosylphosphatidylinositol-anchor biosynthesis.</text>
</comment>
<comment type="similarity">
    <text evidence="2">Belongs to the PIGH family.</text>
</comment>
<feature type="transmembrane region" description="Helical" evidence="4">
    <location>
        <begin position="75"/>
        <end position="92"/>
    </location>
</feature>
<feature type="transmembrane region" description="Helical" evidence="4">
    <location>
        <begin position="52"/>
        <end position="69"/>
    </location>
</feature>
<gene>
    <name evidence="6" type="ORF">OJ252_2052</name>
</gene>
<evidence type="ECO:0000256" key="1">
    <source>
        <dbReference type="ARBA" id="ARBA00004687"/>
    </source>
</evidence>
<evidence type="ECO:0000313" key="7">
    <source>
        <dbReference type="Proteomes" id="UP001071777"/>
    </source>
</evidence>
<dbReference type="Proteomes" id="UP001071777">
    <property type="component" value="Unassembled WGS sequence"/>
</dbReference>
<evidence type="ECO:0000256" key="3">
    <source>
        <dbReference type="SAM" id="MobiDB-lite"/>
    </source>
</evidence>
<evidence type="ECO:0000256" key="2">
    <source>
        <dbReference type="ARBA" id="ARBA00009610"/>
    </source>
</evidence>
<dbReference type="InterPro" id="IPR044215">
    <property type="entry name" value="PIG-H"/>
</dbReference>
<sequence>MENSRGDREESLREGPGGTRAETSEYKDFVFQTTYYSDSVARFSASKKRTHFPAVLAAGVGYVMAQFIFSGACCPSAWLRVAGVLVCLLMYYRRVRVRRQTVLIFHGVGIQLETEFLVGRSSTFIKKSKILSAVIYDKMTYMELSPCIGLVVKDKRSLVVPFSDFKIPTEKNILIYNAFKMI</sequence>
<proteinExistence type="inferred from homology"/>
<dbReference type="Pfam" id="PF10181">
    <property type="entry name" value="PIG-H"/>
    <property type="match status" value="1"/>
</dbReference>
<keyword evidence="7" id="KW-1185">Reference proteome</keyword>
<dbReference type="PANTHER" id="PTHR15231:SF1">
    <property type="entry name" value="PHOSPHATIDYLINOSITOL N-ACETYLGLUCOSAMINYLTRANSFERASE SUBUNIT H"/>
    <property type="match status" value="1"/>
</dbReference>
<keyword evidence="4" id="KW-0812">Transmembrane</keyword>
<feature type="compositionally biased region" description="Basic and acidic residues" evidence="3">
    <location>
        <begin position="1"/>
        <end position="13"/>
    </location>
</feature>
<name>A0ABQ8P6M5_9CRYT</name>
<evidence type="ECO:0000313" key="6">
    <source>
        <dbReference type="EMBL" id="KAJ1609944.1"/>
    </source>
</evidence>
<organism evidence="6 7">
    <name type="scientific">Cryptosporidium canis</name>
    <dbReference type="NCBI Taxonomy" id="195482"/>
    <lineage>
        <taxon>Eukaryota</taxon>
        <taxon>Sar</taxon>
        <taxon>Alveolata</taxon>
        <taxon>Apicomplexa</taxon>
        <taxon>Conoidasida</taxon>
        <taxon>Coccidia</taxon>
        <taxon>Eucoccidiorida</taxon>
        <taxon>Eimeriorina</taxon>
        <taxon>Cryptosporidiidae</taxon>
        <taxon>Cryptosporidium</taxon>
    </lineage>
</organism>
<protein>
    <submittedName>
        <fullName evidence="6">PIG-H protein</fullName>
    </submittedName>
</protein>
<keyword evidence="4" id="KW-1133">Transmembrane helix</keyword>
<evidence type="ECO:0000256" key="4">
    <source>
        <dbReference type="SAM" id="Phobius"/>
    </source>
</evidence>
<dbReference type="PANTHER" id="PTHR15231">
    <property type="entry name" value="PHOSPHATIDYLINOSITOL N-ACETYLGLUCOSAMINYLTRANSFERASE SUBUNIT H"/>
    <property type="match status" value="1"/>
</dbReference>
<comment type="caution">
    <text evidence="6">The sequence shown here is derived from an EMBL/GenBank/DDBJ whole genome shotgun (WGS) entry which is preliminary data.</text>
</comment>
<accession>A0ABQ8P6M5</accession>
<feature type="domain" description="Phosphatidylinositol N-acetylglucosaminyltransferase subunit H conserved" evidence="5">
    <location>
        <begin position="101"/>
        <end position="162"/>
    </location>
</feature>
<keyword evidence="4" id="KW-0472">Membrane</keyword>
<feature type="region of interest" description="Disordered" evidence="3">
    <location>
        <begin position="1"/>
        <end position="21"/>
    </location>
</feature>
<evidence type="ECO:0000259" key="5">
    <source>
        <dbReference type="Pfam" id="PF10181"/>
    </source>
</evidence>